<sequence>MRYGGSARYLLLAMSFLGLAGCGTGAGVAHVEGPAPTAVRWTGPVYVDDARSISRQRPDVMDLTEVTTLYGMKWRGWGTPRAVGTGLVVDFSCQSFCPHGKDNPPYYRVRLVLSGLIKREYAAYYSHAVLSPDPPPAPHWARDVGDLRLRVPAA</sequence>
<evidence type="ECO:0000256" key="1">
    <source>
        <dbReference type="SAM" id="SignalP"/>
    </source>
</evidence>
<feature type="signal peptide" evidence="1">
    <location>
        <begin position="1"/>
        <end position="20"/>
    </location>
</feature>
<evidence type="ECO:0008006" key="4">
    <source>
        <dbReference type="Google" id="ProtNLM"/>
    </source>
</evidence>
<dbReference type="AlphaFoldDB" id="A0A9Q3VVC1"/>
<comment type="caution">
    <text evidence="2">The sequence shown here is derived from an EMBL/GenBank/DDBJ whole genome shotgun (WGS) entry which is preliminary data.</text>
</comment>
<keyword evidence="3" id="KW-1185">Reference proteome</keyword>
<proteinExistence type="predicted"/>
<name>A0A9Q3VVC1_9ACTN</name>
<accession>A0A9Q3VVC1</accession>
<dbReference type="EMBL" id="JAJSBI010000019">
    <property type="protein sequence ID" value="MCD9878033.1"/>
    <property type="molecule type" value="Genomic_DNA"/>
</dbReference>
<organism evidence="2 3">
    <name type="scientific">Streptomyces guryensis</name>
    <dbReference type="NCBI Taxonomy" id="2886947"/>
    <lineage>
        <taxon>Bacteria</taxon>
        <taxon>Bacillati</taxon>
        <taxon>Actinomycetota</taxon>
        <taxon>Actinomycetes</taxon>
        <taxon>Kitasatosporales</taxon>
        <taxon>Streptomycetaceae</taxon>
        <taxon>Streptomyces</taxon>
    </lineage>
</organism>
<dbReference type="PROSITE" id="PS51257">
    <property type="entry name" value="PROKAR_LIPOPROTEIN"/>
    <property type="match status" value="1"/>
</dbReference>
<protein>
    <recommendedName>
        <fullName evidence="4">Lipoprotein</fullName>
    </recommendedName>
</protein>
<evidence type="ECO:0000313" key="3">
    <source>
        <dbReference type="Proteomes" id="UP001108029"/>
    </source>
</evidence>
<reference evidence="2" key="1">
    <citation type="submission" date="2021-12" db="EMBL/GenBank/DDBJ databases">
        <authorList>
            <person name="Lee J.-H."/>
            <person name="Kim S.-B."/>
        </authorList>
    </citation>
    <scope>NUCLEOTIDE SEQUENCE</scope>
    <source>
        <strain evidence="2">NR30</strain>
    </source>
</reference>
<feature type="chain" id="PRO_5040180144" description="Lipoprotein" evidence="1">
    <location>
        <begin position="21"/>
        <end position="154"/>
    </location>
</feature>
<gene>
    <name evidence="2" type="ORF">LJ657_31330</name>
</gene>
<evidence type="ECO:0000313" key="2">
    <source>
        <dbReference type="EMBL" id="MCD9878033.1"/>
    </source>
</evidence>
<dbReference type="Proteomes" id="UP001108029">
    <property type="component" value="Unassembled WGS sequence"/>
</dbReference>
<dbReference type="RefSeq" id="WP_232652216.1">
    <property type="nucleotide sequence ID" value="NZ_JAJSBI010000019.1"/>
</dbReference>
<keyword evidence="1" id="KW-0732">Signal</keyword>